<feature type="signal peptide" evidence="1">
    <location>
        <begin position="1"/>
        <end position="29"/>
    </location>
</feature>
<reference evidence="3" key="2">
    <citation type="submission" date="2020-09" db="EMBL/GenBank/DDBJ databases">
        <authorList>
            <person name="Sun Q."/>
            <person name="Zhou Y."/>
        </authorList>
    </citation>
    <scope>NUCLEOTIDE SEQUENCE</scope>
    <source>
        <strain evidence="3">CGMCC 1.15478</strain>
    </source>
</reference>
<evidence type="ECO:0000313" key="3">
    <source>
        <dbReference type="EMBL" id="GGC68598.1"/>
    </source>
</evidence>
<keyword evidence="1" id="KW-0732">Signal</keyword>
<keyword evidence="4" id="KW-1185">Reference proteome</keyword>
<feature type="chain" id="PRO_5037033616" description="DUF4185 domain-containing protein" evidence="1">
    <location>
        <begin position="30"/>
        <end position="442"/>
    </location>
</feature>
<name>A0A916UF13_9ACTN</name>
<evidence type="ECO:0000259" key="2">
    <source>
        <dbReference type="Pfam" id="PF13810"/>
    </source>
</evidence>
<dbReference type="Pfam" id="PF13810">
    <property type="entry name" value="DUF4185"/>
    <property type="match status" value="1"/>
</dbReference>
<evidence type="ECO:0000256" key="1">
    <source>
        <dbReference type="SAM" id="SignalP"/>
    </source>
</evidence>
<reference evidence="3" key="1">
    <citation type="journal article" date="2014" name="Int. J. Syst. Evol. Microbiol.">
        <title>Complete genome sequence of Corynebacterium casei LMG S-19264T (=DSM 44701T), isolated from a smear-ripened cheese.</title>
        <authorList>
            <consortium name="US DOE Joint Genome Institute (JGI-PGF)"/>
            <person name="Walter F."/>
            <person name="Albersmeier A."/>
            <person name="Kalinowski J."/>
            <person name="Ruckert C."/>
        </authorList>
    </citation>
    <scope>NUCLEOTIDE SEQUENCE</scope>
    <source>
        <strain evidence="3">CGMCC 1.15478</strain>
    </source>
</reference>
<comment type="caution">
    <text evidence="3">The sequence shown here is derived from an EMBL/GenBank/DDBJ whole genome shotgun (WGS) entry which is preliminary data.</text>
</comment>
<organism evidence="3 4">
    <name type="scientific">Hoyosella rhizosphaerae</name>
    <dbReference type="NCBI Taxonomy" id="1755582"/>
    <lineage>
        <taxon>Bacteria</taxon>
        <taxon>Bacillati</taxon>
        <taxon>Actinomycetota</taxon>
        <taxon>Actinomycetes</taxon>
        <taxon>Mycobacteriales</taxon>
        <taxon>Hoyosellaceae</taxon>
        <taxon>Hoyosella</taxon>
    </lineage>
</organism>
<protein>
    <recommendedName>
        <fullName evidence="2">DUF4185 domain-containing protein</fullName>
    </recommendedName>
</protein>
<dbReference type="InterPro" id="IPR025442">
    <property type="entry name" value="DUF4185"/>
</dbReference>
<dbReference type="EMBL" id="BMJH01000002">
    <property type="protein sequence ID" value="GGC68598.1"/>
    <property type="molecule type" value="Genomic_DNA"/>
</dbReference>
<sequence>MQKIKAVPLGLASVLGAGMLAITAPTALAAPCASISTSDANGTSAHVEGAPLGRMPETAHGPVGLEPPHALFSPRAASPAKFVEWLTGPNSNNQTPTRFGMSGTDLGIIWDNGKTDDEQQVLIAYGDTFGDCSLPGNEWRFNALMRSADTDLSDGMAVPDPLTEEDDDYLFGGSPVTIDRPDFSKQIIDKLGLAPTEFTVIPTAGIAVGTTQYINFMSVKEWGPPGQWTTNFSAIAVSDDNGENWDVDFDTIRADETGNLDDYDYVAGNNNFQMAAYVKRDGYVYTFGTPSGRQGAARVARVNETDILDLAEYEYWNGSGWTQGDPSAAVNVIPARVSEMSVQWNEFLGKYIALYTNSLGSVVLRLADQPQGPWSDAEPIMTATAFPGGLYAPYIHPWSEGSDLYFTVSRWSHYNVMLMRTTLDHTPPTPGVGSGSMGGGGS</sequence>
<dbReference type="RefSeq" id="WP_229675919.1">
    <property type="nucleotide sequence ID" value="NZ_BMJH01000002.1"/>
</dbReference>
<accession>A0A916UF13</accession>
<evidence type="ECO:0000313" key="4">
    <source>
        <dbReference type="Proteomes" id="UP000641514"/>
    </source>
</evidence>
<feature type="domain" description="DUF4185" evidence="2">
    <location>
        <begin position="90"/>
        <end position="420"/>
    </location>
</feature>
<proteinExistence type="predicted"/>
<dbReference type="Proteomes" id="UP000641514">
    <property type="component" value="Unassembled WGS sequence"/>
</dbReference>
<dbReference type="AlphaFoldDB" id="A0A916UF13"/>
<gene>
    <name evidence="3" type="ORF">GCM10011410_21680</name>
</gene>